<evidence type="ECO:0000313" key="8">
    <source>
        <dbReference type="EMBL" id="CAG7830902.1"/>
    </source>
</evidence>
<dbReference type="InterPro" id="IPR018629">
    <property type="entry name" value="XK-rel"/>
</dbReference>
<proteinExistence type="inferred from homology"/>
<comment type="similarity">
    <text evidence="2 6">Belongs to the XK family.</text>
</comment>
<comment type="caution">
    <text evidence="8">The sequence shown here is derived from an EMBL/GenBank/DDBJ whole genome shotgun (WGS) entry which is preliminary data.</text>
</comment>
<name>A0A8J2LI45_9HEXA</name>
<keyword evidence="3 6" id="KW-0812">Transmembrane</keyword>
<feature type="transmembrane region" description="Helical" evidence="6">
    <location>
        <begin position="174"/>
        <end position="194"/>
    </location>
</feature>
<gene>
    <name evidence="8" type="ORF">AFUS01_LOCUS40670</name>
</gene>
<feature type="region of interest" description="Disordered" evidence="7">
    <location>
        <begin position="43"/>
        <end position="62"/>
    </location>
</feature>
<evidence type="ECO:0000313" key="9">
    <source>
        <dbReference type="Proteomes" id="UP000708208"/>
    </source>
</evidence>
<evidence type="ECO:0000256" key="4">
    <source>
        <dbReference type="ARBA" id="ARBA00022989"/>
    </source>
</evidence>
<feature type="transmembrane region" description="Helical" evidence="6">
    <location>
        <begin position="410"/>
        <end position="435"/>
    </location>
</feature>
<dbReference type="OrthoDB" id="10618116at2759"/>
<protein>
    <recommendedName>
        <fullName evidence="6">XK-related protein</fullName>
    </recommendedName>
</protein>
<evidence type="ECO:0000256" key="3">
    <source>
        <dbReference type="ARBA" id="ARBA00022692"/>
    </source>
</evidence>
<keyword evidence="4 6" id="KW-1133">Transmembrane helix</keyword>
<dbReference type="GO" id="GO:0005886">
    <property type="term" value="C:plasma membrane"/>
    <property type="evidence" value="ECO:0007669"/>
    <property type="project" value="UniProtKB-ARBA"/>
</dbReference>
<evidence type="ECO:0000256" key="2">
    <source>
        <dbReference type="ARBA" id="ARBA00008789"/>
    </source>
</evidence>
<comment type="subcellular location">
    <subcellularLocation>
        <location evidence="1 6">Membrane</location>
        <topology evidence="1 6">Multi-pass membrane protein</topology>
    </subcellularLocation>
</comment>
<dbReference type="AlphaFoldDB" id="A0A8J2LI45"/>
<dbReference type="Proteomes" id="UP000708208">
    <property type="component" value="Unassembled WGS sequence"/>
</dbReference>
<feature type="transmembrane region" description="Helical" evidence="6">
    <location>
        <begin position="366"/>
        <end position="389"/>
    </location>
</feature>
<keyword evidence="9" id="KW-1185">Reference proteome</keyword>
<evidence type="ECO:0000256" key="5">
    <source>
        <dbReference type="ARBA" id="ARBA00023136"/>
    </source>
</evidence>
<evidence type="ECO:0000256" key="1">
    <source>
        <dbReference type="ARBA" id="ARBA00004141"/>
    </source>
</evidence>
<feature type="transmembrane region" description="Helical" evidence="6">
    <location>
        <begin position="143"/>
        <end position="168"/>
    </location>
</feature>
<evidence type="ECO:0000256" key="6">
    <source>
        <dbReference type="RuleBase" id="RU910716"/>
    </source>
</evidence>
<organism evidence="8 9">
    <name type="scientific">Allacma fusca</name>
    <dbReference type="NCBI Taxonomy" id="39272"/>
    <lineage>
        <taxon>Eukaryota</taxon>
        <taxon>Metazoa</taxon>
        <taxon>Ecdysozoa</taxon>
        <taxon>Arthropoda</taxon>
        <taxon>Hexapoda</taxon>
        <taxon>Collembola</taxon>
        <taxon>Symphypleona</taxon>
        <taxon>Sminthuridae</taxon>
        <taxon>Allacma</taxon>
    </lineage>
</organism>
<keyword evidence="5 6" id="KW-0472">Membrane</keyword>
<reference evidence="8" key="1">
    <citation type="submission" date="2021-06" db="EMBL/GenBank/DDBJ databases">
        <authorList>
            <person name="Hodson N. C."/>
            <person name="Mongue J. A."/>
            <person name="Jaron S. K."/>
        </authorList>
    </citation>
    <scope>NUCLEOTIDE SEQUENCE</scope>
</reference>
<sequence>MALPSVGNIMEGKDSPGGIFNTVRFSEIFPMEEITHFQRINEKRAGPSSLITHDDRSDSFSDTNHLRHTQEWESDSDESNIEVFNRPENYDSDILDIEPGTSAVNSEDKSFKQDRGKKSPHDLPIVFPSFPEPFILDVKRADVILDAIVFLTIVGEVFTDFTLAIWHYRNGMKWASGITWMFILLGAGSILQQFNSLDEDQIKRLYNRGKRIRILVNCLPPLAPILSSFQCVKVGYRATKDSMLSCQYVEVENFAKNLSKTQSVFQAAPQATIQLLLFIHSLNEGSIGLFKGFISVTNIILSIMVMTNSSLPSKAEDFDQVKKIGHTPKQRLYIGIRMFSSFASRIMAVAALFSCLRCLFGPEYNFSAAVLSLSILVVPRVICSLVDFIRQIIIGRRARDPAGFPRIACFDVFLGYMATILFPVGDPIWIFWYIWAETVIFIMVNNVTGWSKRCLNGGLNATYTGGFLVLFIIIPIVVPYVRSTAKRRRARRMQRFFQDRHPVEPSETSGSEMPSS</sequence>
<dbReference type="Pfam" id="PF09815">
    <property type="entry name" value="XK-related"/>
    <property type="match status" value="1"/>
</dbReference>
<dbReference type="EMBL" id="CAJVCH010557996">
    <property type="protein sequence ID" value="CAG7830902.1"/>
    <property type="molecule type" value="Genomic_DNA"/>
</dbReference>
<evidence type="ECO:0000256" key="7">
    <source>
        <dbReference type="SAM" id="MobiDB-lite"/>
    </source>
</evidence>
<feature type="transmembrane region" description="Helical" evidence="6">
    <location>
        <begin position="332"/>
        <end position="354"/>
    </location>
</feature>
<accession>A0A8J2LI45</accession>
<feature type="compositionally biased region" description="Basic and acidic residues" evidence="7">
    <location>
        <begin position="52"/>
        <end position="62"/>
    </location>
</feature>
<feature type="transmembrane region" description="Helical" evidence="6">
    <location>
        <begin position="461"/>
        <end position="481"/>
    </location>
</feature>